<evidence type="ECO:0000256" key="15">
    <source>
        <dbReference type="ARBA" id="ARBA00022777"/>
    </source>
</evidence>
<dbReference type="PANTHER" id="PTHR46244:SF6">
    <property type="entry name" value="PHOSPHOENOLPYRUVATE-PROTEIN PHOSPHOTRANSFERASE"/>
    <property type="match status" value="1"/>
</dbReference>
<dbReference type="GO" id="GO:0046872">
    <property type="term" value="F:metal ion binding"/>
    <property type="evidence" value="ECO:0007669"/>
    <property type="project" value="UniProtKB-KW"/>
</dbReference>
<dbReference type="InterPro" id="IPR050499">
    <property type="entry name" value="PEP-utilizing_PTS_enzyme"/>
</dbReference>
<keyword evidence="9" id="KW-0963">Cytoplasm</keyword>
<dbReference type="InterPro" id="IPR015813">
    <property type="entry name" value="Pyrv/PenolPyrv_kinase-like_dom"/>
</dbReference>
<keyword evidence="13" id="KW-0598">Phosphotransferase system</keyword>
<dbReference type="PROSITE" id="PS00589">
    <property type="entry name" value="PTS_HPR_SER"/>
    <property type="match status" value="1"/>
</dbReference>
<dbReference type="AlphaFoldDB" id="A0A1U7JF21"/>
<feature type="domain" description="PTS EIIA type-2" evidence="18">
    <location>
        <begin position="2"/>
        <end position="142"/>
    </location>
</feature>
<dbReference type="InterPro" id="IPR040442">
    <property type="entry name" value="Pyrv_kinase-like_dom_sf"/>
</dbReference>
<comment type="similarity">
    <text evidence="5">Belongs to the PEP-utilizing enzyme family.</text>
</comment>
<dbReference type="InterPro" id="IPR023151">
    <property type="entry name" value="PEP_util_CS"/>
</dbReference>
<dbReference type="GO" id="GO:0008965">
    <property type="term" value="F:phosphoenolpyruvate-protein phosphotransferase activity"/>
    <property type="evidence" value="ECO:0007669"/>
    <property type="project" value="UniProtKB-EC"/>
</dbReference>
<proteinExistence type="inferred from homology"/>
<dbReference type="InterPro" id="IPR008731">
    <property type="entry name" value="PTS_EIN"/>
</dbReference>
<dbReference type="InterPro" id="IPR035895">
    <property type="entry name" value="HPr-like_sf"/>
</dbReference>
<evidence type="ECO:0000256" key="11">
    <source>
        <dbReference type="ARBA" id="ARBA00022597"/>
    </source>
</evidence>
<dbReference type="EC" id="2.7.3.9" evidence="6"/>
<evidence type="ECO:0000313" key="20">
    <source>
        <dbReference type="EMBL" id="OKL43339.1"/>
    </source>
</evidence>
<dbReference type="GO" id="GO:0009401">
    <property type="term" value="P:phosphoenolpyruvate-dependent sugar phosphotransferase system"/>
    <property type="evidence" value="ECO:0007669"/>
    <property type="project" value="UniProtKB-KW"/>
</dbReference>
<comment type="subcellular location">
    <subcellularLocation>
        <location evidence="4">Cytoplasm</location>
    </subcellularLocation>
</comment>
<dbReference type="SUPFAM" id="SSF52009">
    <property type="entry name" value="Phosphohistidine domain"/>
    <property type="match status" value="1"/>
</dbReference>
<dbReference type="GO" id="GO:0016301">
    <property type="term" value="F:kinase activity"/>
    <property type="evidence" value="ECO:0007669"/>
    <property type="project" value="UniProtKB-KW"/>
</dbReference>
<evidence type="ECO:0000256" key="13">
    <source>
        <dbReference type="ARBA" id="ARBA00022683"/>
    </source>
</evidence>
<evidence type="ECO:0000256" key="7">
    <source>
        <dbReference type="ARBA" id="ARBA00015565"/>
    </source>
</evidence>
<keyword evidence="15" id="KW-0418">Kinase</keyword>
<feature type="domain" description="HPr" evidence="19">
    <location>
        <begin position="164"/>
        <end position="251"/>
    </location>
</feature>
<name>A0A1U7JF21_9HYPH</name>
<gene>
    <name evidence="20" type="ORF">A3843_14020</name>
</gene>
<evidence type="ECO:0000259" key="18">
    <source>
        <dbReference type="PROSITE" id="PS51094"/>
    </source>
</evidence>
<dbReference type="PROSITE" id="PS51094">
    <property type="entry name" value="PTS_EIIA_TYPE_2"/>
    <property type="match status" value="1"/>
</dbReference>
<keyword evidence="14" id="KW-0479">Metal-binding</keyword>
<accession>A0A1U7JF21</accession>
<dbReference type="CDD" id="cd00367">
    <property type="entry name" value="PTS-HPr_like"/>
    <property type="match status" value="1"/>
</dbReference>
<evidence type="ECO:0000256" key="17">
    <source>
        <dbReference type="SAM" id="Coils"/>
    </source>
</evidence>
<keyword evidence="8" id="KW-0813">Transport</keyword>
<evidence type="ECO:0000256" key="5">
    <source>
        <dbReference type="ARBA" id="ARBA00007837"/>
    </source>
</evidence>
<dbReference type="Pfam" id="PF05524">
    <property type="entry name" value="PEP-utilisers_N"/>
    <property type="match status" value="1"/>
</dbReference>
<keyword evidence="21" id="KW-1185">Reference proteome</keyword>
<dbReference type="Gene3D" id="3.30.1340.10">
    <property type="entry name" value="HPr-like"/>
    <property type="match status" value="1"/>
</dbReference>
<comment type="function">
    <text evidence="3">The phosphoenolpyruvate-dependent sugar phosphotransferase system (sugar PTS), a major carbohydrate active transport system, catalyzes the phosphorylation of incoming sugar substrates concomitantly with their translocation across the cell membrane. The enzyme II FruAB PTS system is involved in fructose transport.</text>
</comment>
<dbReference type="Pfam" id="PF00391">
    <property type="entry name" value="PEP-utilizers"/>
    <property type="match status" value="1"/>
</dbReference>
<dbReference type="InterPro" id="IPR002114">
    <property type="entry name" value="PTS_HPr_Ser_P_site"/>
</dbReference>
<dbReference type="SUPFAM" id="SSF55594">
    <property type="entry name" value="HPr-like"/>
    <property type="match status" value="1"/>
</dbReference>
<evidence type="ECO:0000256" key="16">
    <source>
        <dbReference type="ARBA" id="ARBA00022842"/>
    </source>
</evidence>
<dbReference type="Pfam" id="PF00359">
    <property type="entry name" value="PTS_EIIA_2"/>
    <property type="match status" value="1"/>
</dbReference>
<dbReference type="RefSeq" id="WP_028481705.1">
    <property type="nucleotide sequence ID" value="NZ_LVVZ01000020.1"/>
</dbReference>
<evidence type="ECO:0000256" key="2">
    <source>
        <dbReference type="ARBA" id="ARBA00001946"/>
    </source>
</evidence>
<dbReference type="InterPro" id="IPR000121">
    <property type="entry name" value="PEP_util_C"/>
</dbReference>
<dbReference type="PROSITE" id="PS00372">
    <property type="entry name" value="PTS_EIIA_TYPE_2_HIS"/>
    <property type="match status" value="1"/>
</dbReference>
<dbReference type="PROSITE" id="PS00742">
    <property type="entry name" value="PEP_ENZYMES_2"/>
    <property type="match status" value="1"/>
</dbReference>
<dbReference type="NCBIfam" id="TIGR01003">
    <property type="entry name" value="PTS_HPr_family"/>
    <property type="match status" value="1"/>
</dbReference>
<dbReference type="SUPFAM" id="SSF47831">
    <property type="entry name" value="Enzyme I of the PEP:sugar phosphotransferase system HPr-binding (sub)domain"/>
    <property type="match status" value="1"/>
</dbReference>
<dbReference type="InterPro" id="IPR002178">
    <property type="entry name" value="PTS_EIIA_type-2_dom"/>
</dbReference>
<sequence>MAILNANLIKLQSRASTKDEAIDEAVGLLVNEGKIDQRYGAAMRERETVANTFLGNGIAIPHGVPSARDLIHDTAISVVQVPAGVDWGNGDQARLIVAIAAKSDEHLEILANLTGVVGDEVLAEKLIATKDKQEILAALTGAEAQGTEAPITSTTPPAPLEGFPESFEAVITGAHGLHARPATNLVNLAKGYSSQIRVSFGDKVADAKSLISLLKLGAGHGADIRVSAKGEDALAALAALQQAIATGLGDEEEGEAPKAAEDTVSTGSMTMRTWEGAALEGVAASPGLAVAPVLQFGREKLVYSDTAENSEYERASLTKAIETAREQLEELYADVSKSSGVKHAEIFKAHQEFLEDSDLLSAVDALISSGKSAPAAWDAEINAQADQLAAMDDALLAARATDMRDVGRRVLKLLAERVEASSNLPTEPCIIVAEDLTPSETAELDPSLIRGLAMAAGGPTSHTSIIARSLDIPAVVGVGKSIFDLPEGKTILLDGTQGQVVTSPSEADLKAGQAAISAREDERDAQKRDRFKPALMRDGSRIEVVANIGEASEAAKAVDAGGEGVGLLRTEILFVNRESEPTEDEQAATYTQMARALNGLPIIIRTLDVGGDKEIPYLTMPQEDNPFLGERGIRFCLARPELFRSQLRAIYRASAHGCVRIMFPMVSQLSELLEAKKIAEEVRLEVGADPVEIGIMIEVPSAVAMASVFAQHVDFFSIGTNDLTQYTLAMDRLHPLLAKQADGLDPAVLRFIDQTVRAADAAGIWVGACGGIAGDPLGATLLTGLGLKELSMSIPTIPEIKALLRSQSLADNKRLAQKALEQSSAADVRALMGGAP</sequence>
<dbReference type="Pfam" id="PF00381">
    <property type="entry name" value="PTS-HPr"/>
    <property type="match status" value="1"/>
</dbReference>
<evidence type="ECO:0000256" key="10">
    <source>
        <dbReference type="ARBA" id="ARBA00022553"/>
    </source>
</evidence>
<dbReference type="InterPro" id="IPR036637">
    <property type="entry name" value="Phosphohistidine_dom_sf"/>
</dbReference>
<dbReference type="InterPro" id="IPR018274">
    <property type="entry name" value="PEP_util_AS"/>
</dbReference>
<organism evidence="20 21">
    <name type="scientific">Pseudovibrio exalbescens</name>
    <dbReference type="NCBI Taxonomy" id="197461"/>
    <lineage>
        <taxon>Bacteria</taxon>
        <taxon>Pseudomonadati</taxon>
        <taxon>Pseudomonadota</taxon>
        <taxon>Alphaproteobacteria</taxon>
        <taxon>Hyphomicrobiales</taxon>
        <taxon>Stappiaceae</taxon>
        <taxon>Pseudovibrio</taxon>
    </lineage>
</organism>
<dbReference type="PRINTS" id="PR01736">
    <property type="entry name" value="PHPHTRNFRASE"/>
</dbReference>
<dbReference type="CDD" id="cd00211">
    <property type="entry name" value="PTS_IIA_fru"/>
    <property type="match status" value="1"/>
</dbReference>
<evidence type="ECO:0000256" key="1">
    <source>
        <dbReference type="ARBA" id="ARBA00000683"/>
    </source>
</evidence>
<dbReference type="InterPro" id="IPR008279">
    <property type="entry name" value="PEP-util_enz_mobile_dom"/>
</dbReference>
<evidence type="ECO:0000256" key="9">
    <source>
        <dbReference type="ARBA" id="ARBA00022490"/>
    </source>
</evidence>
<keyword evidence="11" id="KW-0762">Sugar transport</keyword>
<evidence type="ECO:0000256" key="6">
    <source>
        <dbReference type="ARBA" id="ARBA00012232"/>
    </source>
</evidence>
<evidence type="ECO:0000256" key="14">
    <source>
        <dbReference type="ARBA" id="ARBA00022723"/>
    </source>
</evidence>
<keyword evidence="12" id="KW-0808">Transferase</keyword>
<dbReference type="Gene3D" id="1.10.274.10">
    <property type="entry name" value="PtsI, HPr-binding domain"/>
    <property type="match status" value="1"/>
</dbReference>
<dbReference type="PANTHER" id="PTHR46244">
    <property type="entry name" value="PHOSPHOENOLPYRUVATE-PROTEIN PHOSPHOTRANSFERASE"/>
    <property type="match status" value="1"/>
</dbReference>
<reference evidence="20 21" key="1">
    <citation type="submission" date="2016-03" db="EMBL/GenBank/DDBJ databases">
        <title>Genome sequence of Nesiotobacter sp. nov., a moderately halophilic alphaproteobacterium isolated from the Yellow Sea, China.</title>
        <authorList>
            <person name="Zhang G."/>
            <person name="Zhang R."/>
        </authorList>
    </citation>
    <scope>NUCLEOTIDE SEQUENCE [LARGE SCALE GENOMIC DNA]</scope>
    <source>
        <strain evidence="20 21">WB1-6</strain>
    </source>
</reference>
<dbReference type="Proteomes" id="UP000185783">
    <property type="component" value="Unassembled WGS sequence"/>
</dbReference>
<dbReference type="SUPFAM" id="SSF55804">
    <property type="entry name" value="Phoshotransferase/anion transport protein"/>
    <property type="match status" value="1"/>
</dbReference>
<evidence type="ECO:0000256" key="8">
    <source>
        <dbReference type="ARBA" id="ARBA00022448"/>
    </source>
</evidence>
<dbReference type="PRINTS" id="PR00107">
    <property type="entry name" value="PHOSPHOCPHPR"/>
</dbReference>
<dbReference type="InterPro" id="IPR006318">
    <property type="entry name" value="PTS_EI-like"/>
</dbReference>
<evidence type="ECO:0000313" key="21">
    <source>
        <dbReference type="Proteomes" id="UP000185783"/>
    </source>
</evidence>
<dbReference type="GO" id="GO:0005737">
    <property type="term" value="C:cytoplasm"/>
    <property type="evidence" value="ECO:0007669"/>
    <property type="project" value="UniProtKB-SubCell"/>
</dbReference>
<comment type="caution">
    <text evidence="20">The sequence shown here is derived from an EMBL/GenBank/DDBJ whole genome shotgun (WGS) entry which is preliminary data.</text>
</comment>
<comment type="cofactor">
    <cofactor evidence="2">
        <name>Mg(2+)</name>
        <dbReference type="ChEBI" id="CHEBI:18420"/>
    </cofactor>
</comment>
<dbReference type="Pfam" id="PF02896">
    <property type="entry name" value="PEP-utilizers_C"/>
    <property type="match status" value="1"/>
</dbReference>
<dbReference type="Gene3D" id="3.20.20.60">
    <property type="entry name" value="Phosphoenolpyruvate-binding domains"/>
    <property type="match status" value="1"/>
</dbReference>
<feature type="coiled-coil region" evidence="17">
    <location>
        <begin position="307"/>
        <end position="334"/>
    </location>
</feature>
<dbReference type="NCBIfam" id="TIGR01417">
    <property type="entry name" value="PTS_I_fam"/>
    <property type="match status" value="1"/>
</dbReference>
<dbReference type="InterPro" id="IPR001020">
    <property type="entry name" value="PTS_HPr_His_P_site"/>
</dbReference>
<dbReference type="Gene3D" id="3.40.930.10">
    <property type="entry name" value="Mannitol-specific EII, Chain A"/>
    <property type="match status" value="1"/>
</dbReference>
<dbReference type="PROSITE" id="PS51350">
    <property type="entry name" value="PTS_HPR_DOM"/>
    <property type="match status" value="1"/>
</dbReference>
<dbReference type="InterPro" id="IPR000032">
    <property type="entry name" value="HPr-like"/>
</dbReference>
<dbReference type="PROSITE" id="PS00370">
    <property type="entry name" value="PEP_ENZYMES_PHOS_SITE"/>
    <property type="match status" value="1"/>
</dbReference>
<dbReference type="PROSITE" id="PS00369">
    <property type="entry name" value="PTS_HPR_HIS"/>
    <property type="match status" value="1"/>
</dbReference>
<evidence type="ECO:0000256" key="4">
    <source>
        <dbReference type="ARBA" id="ARBA00004496"/>
    </source>
</evidence>
<dbReference type="EMBL" id="LVVZ01000020">
    <property type="protein sequence ID" value="OKL43339.1"/>
    <property type="molecule type" value="Genomic_DNA"/>
</dbReference>
<evidence type="ECO:0000259" key="19">
    <source>
        <dbReference type="PROSITE" id="PS51350"/>
    </source>
</evidence>
<dbReference type="SUPFAM" id="SSF51621">
    <property type="entry name" value="Phosphoenolpyruvate/pyruvate domain"/>
    <property type="match status" value="1"/>
</dbReference>
<dbReference type="InterPro" id="IPR016152">
    <property type="entry name" value="PTrfase/Anion_transptr"/>
</dbReference>
<keyword evidence="10" id="KW-0597">Phosphoprotein</keyword>
<evidence type="ECO:0000256" key="3">
    <source>
        <dbReference type="ARBA" id="ARBA00003136"/>
    </source>
</evidence>
<evidence type="ECO:0000256" key="12">
    <source>
        <dbReference type="ARBA" id="ARBA00022679"/>
    </source>
</evidence>
<keyword evidence="17" id="KW-0175">Coiled coil</keyword>
<dbReference type="InterPro" id="IPR036618">
    <property type="entry name" value="PtsI_HPr-bd_sf"/>
</dbReference>
<protein>
    <recommendedName>
        <fullName evidence="7">Multiphosphoryl transfer protein</fullName>
        <ecNumber evidence="6">2.7.3.9</ecNumber>
    </recommendedName>
</protein>
<keyword evidence="16" id="KW-0460">Magnesium</keyword>
<dbReference type="STRING" id="197461.A3843_14020"/>
<comment type="catalytic activity">
    <reaction evidence="1">
        <text>L-histidyl-[protein] + phosphoenolpyruvate = N(pros)-phospho-L-histidyl-[protein] + pyruvate</text>
        <dbReference type="Rhea" id="RHEA:23880"/>
        <dbReference type="Rhea" id="RHEA-COMP:9745"/>
        <dbReference type="Rhea" id="RHEA-COMP:9746"/>
        <dbReference type="ChEBI" id="CHEBI:15361"/>
        <dbReference type="ChEBI" id="CHEBI:29979"/>
        <dbReference type="ChEBI" id="CHEBI:58702"/>
        <dbReference type="ChEBI" id="CHEBI:64837"/>
        <dbReference type="EC" id="2.7.3.9"/>
    </reaction>
</comment>
<dbReference type="Gene3D" id="3.50.30.10">
    <property type="entry name" value="Phosphohistidine domain"/>
    <property type="match status" value="1"/>
</dbReference>